<dbReference type="STRING" id="2094558.A0A314ZCE3"/>
<comment type="caution">
    <text evidence="1">The sequence shown here is derived from an EMBL/GenBank/DDBJ whole genome shotgun (WGS) entry which is preliminary data.</text>
</comment>
<dbReference type="Proteomes" id="UP000250321">
    <property type="component" value="Unassembled WGS sequence"/>
</dbReference>
<keyword evidence="2" id="KW-1185">Reference proteome</keyword>
<dbReference type="OrthoDB" id="1699536at2759"/>
<name>A0A314ZCE3_PRUYE</name>
<dbReference type="Gene3D" id="3.40.50.1820">
    <property type="entry name" value="alpha/beta hydrolase"/>
    <property type="match status" value="1"/>
</dbReference>
<dbReference type="SUPFAM" id="SSF53474">
    <property type="entry name" value="alpha/beta-Hydrolases"/>
    <property type="match status" value="1"/>
</dbReference>
<evidence type="ECO:0008006" key="3">
    <source>
        <dbReference type="Google" id="ProtNLM"/>
    </source>
</evidence>
<organism evidence="1 2">
    <name type="scientific">Prunus yedoensis var. nudiflora</name>
    <dbReference type="NCBI Taxonomy" id="2094558"/>
    <lineage>
        <taxon>Eukaryota</taxon>
        <taxon>Viridiplantae</taxon>
        <taxon>Streptophyta</taxon>
        <taxon>Embryophyta</taxon>
        <taxon>Tracheophyta</taxon>
        <taxon>Spermatophyta</taxon>
        <taxon>Magnoliopsida</taxon>
        <taxon>eudicotyledons</taxon>
        <taxon>Gunneridae</taxon>
        <taxon>Pentapetalae</taxon>
        <taxon>rosids</taxon>
        <taxon>fabids</taxon>
        <taxon>Rosales</taxon>
        <taxon>Rosaceae</taxon>
        <taxon>Amygdaloideae</taxon>
        <taxon>Amygdaleae</taxon>
        <taxon>Prunus</taxon>
    </lineage>
</organism>
<dbReference type="AlphaFoldDB" id="A0A314ZCE3"/>
<gene>
    <name evidence="1" type="ORF">Pyn_02841</name>
</gene>
<evidence type="ECO:0000313" key="1">
    <source>
        <dbReference type="EMBL" id="PQQ16989.1"/>
    </source>
</evidence>
<protein>
    <recommendedName>
        <fullName evidence="3">Serine aminopeptidase S33 domain-containing protein</fullName>
    </recommendedName>
</protein>
<dbReference type="EMBL" id="PJQY01000168">
    <property type="protein sequence ID" value="PQQ16989.1"/>
    <property type="molecule type" value="Genomic_DNA"/>
</dbReference>
<evidence type="ECO:0000313" key="2">
    <source>
        <dbReference type="Proteomes" id="UP000250321"/>
    </source>
</evidence>
<reference evidence="1 2" key="1">
    <citation type="submission" date="2018-02" db="EMBL/GenBank/DDBJ databases">
        <title>Draft genome of wild Prunus yedoensis var. nudiflora.</title>
        <authorList>
            <person name="Baek S."/>
            <person name="Kim J.-H."/>
            <person name="Choi K."/>
            <person name="Kim G.-B."/>
            <person name="Cho A."/>
            <person name="Jang H."/>
            <person name="Shin C.-H."/>
            <person name="Yu H.-J."/>
            <person name="Mun J.-H."/>
        </authorList>
    </citation>
    <scope>NUCLEOTIDE SEQUENCE [LARGE SCALE GENOMIC DNA]</scope>
    <source>
        <strain evidence="2">cv. Jeju island</strain>
        <tissue evidence="1">Leaf</tissue>
    </source>
</reference>
<sequence length="146" mass="16140">MAQSAHNPGKNFIFVPGTFSKYRLSKKFSGCFELHCFSGQQQKTLYPTNMVKNSWPLHETGSEKIVILCHGFRSTKETTTITNLAIALENEGISAFRFDFAGNGKAVGSEGVCGASVASKYHGIRTFVNVSGRYDLREMQKIGCFQ</sequence>
<dbReference type="InterPro" id="IPR029058">
    <property type="entry name" value="AB_hydrolase_fold"/>
</dbReference>
<accession>A0A314ZCE3</accession>
<proteinExistence type="predicted"/>